<name>A0A370K8R5_9GAMM</name>
<proteinExistence type="predicted"/>
<dbReference type="Proteomes" id="UP000254711">
    <property type="component" value="Unassembled WGS sequence"/>
</dbReference>
<comment type="caution">
    <text evidence="2">The sequence shown here is derived from an EMBL/GenBank/DDBJ whole genome shotgun (WGS) entry which is preliminary data.</text>
</comment>
<evidence type="ECO:0000313" key="3">
    <source>
        <dbReference type="Proteomes" id="UP000254711"/>
    </source>
</evidence>
<keyword evidence="1" id="KW-0472">Membrane</keyword>
<gene>
    <name evidence="2" type="ORF">DVT68_11100</name>
</gene>
<sequence length="100" mass="11867">MQEREFHRWDRTRERGILRYVLIDGAMAWGVGMLLLMKLFLPHQRISDQEAAIMWPAAGAATYLASWFIEEYRYRKEAARRAALPPPISENPIWKDYQQD</sequence>
<keyword evidence="1" id="KW-1133">Transmembrane helix</keyword>
<dbReference type="EMBL" id="QQSY01000002">
    <property type="protein sequence ID" value="RDI99029.1"/>
    <property type="molecule type" value="Genomic_DNA"/>
</dbReference>
<dbReference type="AlphaFoldDB" id="A0A370K8R5"/>
<keyword evidence="1" id="KW-0812">Transmembrane</keyword>
<accession>A0A370K8R5</accession>
<reference evidence="2 3" key="1">
    <citation type="submission" date="2018-07" db="EMBL/GenBank/DDBJ databases">
        <title>Dyella solisilvae sp. nov., isolated from the pine and broad-leaved mixed forest soil.</title>
        <authorList>
            <person name="Gao Z."/>
            <person name="Qiu L."/>
        </authorList>
    </citation>
    <scope>NUCLEOTIDE SEQUENCE [LARGE SCALE GENOMIC DNA]</scope>
    <source>
        <strain evidence="2 3">DHG54</strain>
    </source>
</reference>
<protein>
    <submittedName>
        <fullName evidence="2">Uncharacterized protein</fullName>
    </submittedName>
</protein>
<feature type="transmembrane region" description="Helical" evidence="1">
    <location>
        <begin position="53"/>
        <end position="70"/>
    </location>
</feature>
<evidence type="ECO:0000313" key="2">
    <source>
        <dbReference type="EMBL" id="RDI99029.1"/>
    </source>
</evidence>
<organism evidence="2 3">
    <name type="scientific">Dyella solisilvae</name>
    <dbReference type="NCBI Taxonomy" id="1920168"/>
    <lineage>
        <taxon>Bacteria</taxon>
        <taxon>Pseudomonadati</taxon>
        <taxon>Pseudomonadota</taxon>
        <taxon>Gammaproteobacteria</taxon>
        <taxon>Lysobacterales</taxon>
        <taxon>Rhodanobacteraceae</taxon>
        <taxon>Dyella</taxon>
    </lineage>
</organism>
<keyword evidence="3" id="KW-1185">Reference proteome</keyword>
<feature type="transmembrane region" description="Helical" evidence="1">
    <location>
        <begin position="21"/>
        <end position="41"/>
    </location>
</feature>
<evidence type="ECO:0000256" key="1">
    <source>
        <dbReference type="SAM" id="Phobius"/>
    </source>
</evidence>